<evidence type="ECO:0000313" key="2">
    <source>
        <dbReference type="EMBL" id="SDM99435.1"/>
    </source>
</evidence>
<evidence type="ECO:0000256" key="1">
    <source>
        <dbReference type="SAM" id="MobiDB-lite"/>
    </source>
</evidence>
<protein>
    <submittedName>
        <fullName evidence="2">Uncharacterized protein</fullName>
    </submittedName>
</protein>
<feature type="region of interest" description="Disordered" evidence="1">
    <location>
        <begin position="1"/>
        <end position="57"/>
    </location>
</feature>
<reference evidence="2 3" key="1">
    <citation type="submission" date="2016-10" db="EMBL/GenBank/DDBJ databases">
        <authorList>
            <person name="de Groot N.N."/>
        </authorList>
    </citation>
    <scope>NUCLEOTIDE SEQUENCE [LARGE SCALE GENOMIC DNA]</scope>
    <source>
        <strain evidence="2 3">KPR-7B</strain>
    </source>
</reference>
<gene>
    <name evidence="2" type="ORF">SAMN04487766_11058</name>
</gene>
<dbReference type="AlphaFoldDB" id="A0A1G9XTD3"/>
<proteinExistence type="predicted"/>
<dbReference type="EMBL" id="FNHU01000010">
    <property type="protein sequence ID" value="SDM99435.1"/>
    <property type="molecule type" value="Genomic_DNA"/>
</dbReference>
<feature type="compositionally biased region" description="Polar residues" evidence="1">
    <location>
        <begin position="1"/>
        <end position="12"/>
    </location>
</feature>
<name>A0A1G9XTD3_9ACTO</name>
<sequence>MSTADPDSSPAQPASADDDGPRASGPEGAAPGPQDSDWAQRRRDAAAERARMLRARQQAEHQRAARIVSLFIAVAGAEGLKATPLRVKGYGGGSARTPLTGWYLRHDQSVAIDTAGRFYILTRPLGLRDRLFGVTPTDEPVPMTIGEGGRDGDIVPLRTALDRLLPGWEARSPEPLA</sequence>
<dbReference type="Proteomes" id="UP000199671">
    <property type="component" value="Unassembled WGS sequence"/>
</dbReference>
<organism evidence="2 3">
    <name type="scientific">Actinomyces ruminicola</name>
    <dbReference type="NCBI Taxonomy" id="332524"/>
    <lineage>
        <taxon>Bacteria</taxon>
        <taxon>Bacillati</taxon>
        <taxon>Actinomycetota</taxon>
        <taxon>Actinomycetes</taxon>
        <taxon>Actinomycetales</taxon>
        <taxon>Actinomycetaceae</taxon>
        <taxon>Actinomyces</taxon>
    </lineage>
</organism>
<feature type="compositionally biased region" description="Basic and acidic residues" evidence="1">
    <location>
        <begin position="38"/>
        <end position="57"/>
    </location>
</feature>
<dbReference type="RefSeq" id="WP_256329326.1">
    <property type="nucleotide sequence ID" value="NZ_FNHU01000010.1"/>
</dbReference>
<evidence type="ECO:0000313" key="3">
    <source>
        <dbReference type="Proteomes" id="UP000199671"/>
    </source>
</evidence>
<accession>A0A1G9XTD3</accession>